<proteinExistence type="predicted"/>
<evidence type="ECO:0000313" key="2">
    <source>
        <dbReference type="EMBL" id="GEM51923.1"/>
    </source>
</evidence>
<sequence>MISWDKKIVRNNSLIYLLIFGFVTFISFLLTLNFEPENPKNTKQIELLKNYTPDFLHREIPLSFYTNRGFRDWYRYPLPYPYSINWVDTPNYGAEIIDERNIDDINFNEEGKIKINIKPIRLFSFNQKYLVAGVSSDDNYKKDSLTYIIFHFGSNKIEQFKNKIDLTKRTDELKFDRVDSMVSLEDYENKFH</sequence>
<keyword evidence="1" id="KW-0812">Transmembrane</keyword>
<keyword evidence="1" id="KW-0472">Membrane</keyword>
<name>A0A511NGI6_9FLAO</name>
<reference evidence="2 3" key="1">
    <citation type="submission" date="2019-07" db="EMBL/GenBank/DDBJ databases">
        <title>Whole genome shotgun sequence of Empedobacter brevis NBRC 14943.</title>
        <authorList>
            <person name="Hosoyama A."/>
            <person name="Uohara A."/>
            <person name="Ohji S."/>
            <person name="Ichikawa N."/>
        </authorList>
    </citation>
    <scope>NUCLEOTIDE SEQUENCE [LARGE SCALE GENOMIC DNA]</scope>
    <source>
        <strain evidence="2 3">NBRC 14943</strain>
    </source>
</reference>
<evidence type="ECO:0000313" key="3">
    <source>
        <dbReference type="Proteomes" id="UP000321245"/>
    </source>
</evidence>
<keyword evidence="1" id="KW-1133">Transmembrane helix</keyword>
<gene>
    <name evidence="2" type="ORF">EB1_17130</name>
</gene>
<accession>A0A511NGI6</accession>
<feature type="transmembrane region" description="Helical" evidence="1">
    <location>
        <begin position="14"/>
        <end position="34"/>
    </location>
</feature>
<dbReference type="AlphaFoldDB" id="A0A511NGI6"/>
<dbReference type="STRING" id="1218108.GCA_000382425_03051"/>
<protein>
    <submittedName>
        <fullName evidence="2">Uncharacterized protein</fullName>
    </submittedName>
</protein>
<dbReference type="Proteomes" id="UP000321245">
    <property type="component" value="Unassembled WGS sequence"/>
</dbReference>
<comment type="caution">
    <text evidence="2">The sequence shown here is derived from an EMBL/GenBank/DDBJ whole genome shotgun (WGS) entry which is preliminary data.</text>
</comment>
<keyword evidence="3" id="KW-1185">Reference proteome</keyword>
<dbReference type="EMBL" id="BJXC01000010">
    <property type="protein sequence ID" value="GEM51923.1"/>
    <property type="molecule type" value="Genomic_DNA"/>
</dbReference>
<evidence type="ECO:0000256" key="1">
    <source>
        <dbReference type="SAM" id="Phobius"/>
    </source>
</evidence>
<organism evidence="2 3">
    <name type="scientific">Empedobacter brevis NBRC 14943 = ATCC 43319</name>
    <dbReference type="NCBI Taxonomy" id="1218108"/>
    <lineage>
        <taxon>Bacteria</taxon>
        <taxon>Pseudomonadati</taxon>
        <taxon>Bacteroidota</taxon>
        <taxon>Flavobacteriia</taxon>
        <taxon>Flavobacteriales</taxon>
        <taxon>Weeksellaceae</taxon>
        <taxon>Empedobacter</taxon>
    </lineage>
</organism>